<dbReference type="GO" id="GO:0005743">
    <property type="term" value="C:mitochondrial inner membrane"/>
    <property type="evidence" value="ECO:0007669"/>
    <property type="project" value="TreeGrafter"/>
</dbReference>
<comment type="subcellular location">
    <subcellularLocation>
        <location evidence="1 6">Mitochondrion</location>
    </subcellularLocation>
</comment>
<evidence type="ECO:0000256" key="3">
    <source>
        <dbReference type="ARBA" id="ARBA00013287"/>
    </source>
</evidence>
<proteinExistence type="inferred from homology"/>
<evidence type="ECO:0000256" key="5">
    <source>
        <dbReference type="ARBA" id="ARBA00023128"/>
    </source>
</evidence>
<dbReference type="AlphaFoldDB" id="K0KV99"/>
<dbReference type="EMBL" id="CAIF01000212">
    <property type="protein sequence ID" value="CCH45822.1"/>
    <property type="molecule type" value="Genomic_DNA"/>
</dbReference>
<evidence type="ECO:0000256" key="6">
    <source>
        <dbReference type="RuleBase" id="RU363045"/>
    </source>
</evidence>
<comment type="caution">
    <text evidence="7">The sequence shown here is derived from an EMBL/GenBank/DDBJ whole genome shotgun (WGS) entry which is preliminary data.</text>
</comment>
<dbReference type="Proteomes" id="UP000009328">
    <property type="component" value="Unassembled WGS sequence"/>
</dbReference>
<evidence type="ECO:0000256" key="4">
    <source>
        <dbReference type="ARBA" id="ARBA00022946"/>
    </source>
</evidence>
<reference evidence="7 8" key="1">
    <citation type="journal article" date="2012" name="Eukaryot. Cell">
        <title>Draft genome sequence of Wickerhamomyces ciferrii NRRL Y-1031 F-60-10.</title>
        <authorList>
            <person name="Schneider J."/>
            <person name="Andrea H."/>
            <person name="Blom J."/>
            <person name="Jaenicke S."/>
            <person name="Ruckert C."/>
            <person name="Schorsch C."/>
            <person name="Szczepanowski R."/>
            <person name="Farwick M."/>
            <person name="Goesmann A."/>
            <person name="Puhler A."/>
            <person name="Schaffer S."/>
            <person name="Tauch A."/>
            <person name="Kohler T."/>
            <person name="Brinkrolf K."/>
        </authorList>
    </citation>
    <scope>NUCLEOTIDE SEQUENCE [LARGE SCALE GENOMIC DNA]</scope>
    <source>
        <strain evidence="8">ATCC 14091 / BCRC 22168 / CBS 111 / JCM 3599 / NBRC 0793 / NRRL Y-1031 F-60-10</strain>
    </source>
</reference>
<protein>
    <recommendedName>
        <fullName evidence="3 6">Altered inheritance of mitochondria protein 24, mitochondrial</fullName>
    </recommendedName>
</protein>
<comment type="similarity">
    <text evidence="2 6">Belongs to the AIM24 family.</text>
</comment>
<keyword evidence="4" id="KW-0809">Transit peptide</keyword>
<dbReference type="InterPro" id="IPR036983">
    <property type="entry name" value="AIM24_sf"/>
</dbReference>
<evidence type="ECO:0000313" key="8">
    <source>
        <dbReference type="Proteomes" id="UP000009328"/>
    </source>
</evidence>
<dbReference type="Gene3D" id="3.60.160.10">
    <property type="entry name" value="Mitochondrial biogenesis AIM24"/>
    <property type="match status" value="1"/>
</dbReference>
<dbReference type="HOGENOM" id="CLU_069182_0_0_1"/>
<name>K0KV99_WICCF</name>
<dbReference type="InterPro" id="IPR002838">
    <property type="entry name" value="AIM24"/>
</dbReference>
<dbReference type="InParanoid" id="K0KV99"/>
<evidence type="ECO:0000256" key="2">
    <source>
        <dbReference type="ARBA" id="ARBA00009322"/>
    </source>
</evidence>
<sequence>MFKRELSYTSTLGRRFISQNPKFEPLGNPASLVNVSLPPSTVLNLRSNSILAANGDLNNLNSQLSVLKLLTKPLIYNQISSITPISIILSNKGSNKFFINLELNSNDEWKILNTKNLTAWYGQDLKILNDKFGIKIQSGNGSSNIILNGENQLFTLNLDSNETIYLNPKSIIAINSKSKDEIFTKLQSSTLSSISIPKFKIWDSIKINFNQFLNKLNRNLKTINNSSATSEIKATSQEELVSKPQLSTPATEQQLQQIGDEQTKTKFEIPQSIKSIGTWIYNKFNNIYLNDKIFYQVKGPATIIIQNSTSNKTSQIFTNDQLKEIYKNL</sequence>
<keyword evidence="8" id="KW-1185">Reference proteome</keyword>
<evidence type="ECO:0000313" key="7">
    <source>
        <dbReference type="EMBL" id="CCH45822.1"/>
    </source>
</evidence>
<dbReference type="PANTHER" id="PTHR36959:SF2">
    <property type="entry name" value="ALTERED INHERITANCE OF MITOCHONDRIA PROTEIN 24, MITOCHONDRIAL"/>
    <property type="match status" value="1"/>
</dbReference>
<dbReference type="PANTHER" id="PTHR36959">
    <property type="entry name" value="ALTERED INHERITANCE OF MITOCHONDRIA PROTEIN 24, MITOCHONDRIAL"/>
    <property type="match status" value="1"/>
</dbReference>
<accession>K0KV99</accession>
<keyword evidence="5 6" id="KW-0496">Mitochondrion</keyword>
<dbReference type="Pfam" id="PF01987">
    <property type="entry name" value="AIM24"/>
    <property type="match status" value="1"/>
</dbReference>
<organism evidence="7 8">
    <name type="scientific">Wickerhamomyces ciferrii (strain ATCC 14091 / BCRC 22168 / CBS 111 / JCM 3599 / NBRC 0793 / NRRL Y-1031 F-60-10)</name>
    <name type="common">Yeast</name>
    <name type="synonym">Pichia ciferrii</name>
    <dbReference type="NCBI Taxonomy" id="1206466"/>
    <lineage>
        <taxon>Eukaryota</taxon>
        <taxon>Fungi</taxon>
        <taxon>Dikarya</taxon>
        <taxon>Ascomycota</taxon>
        <taxon>Saccharomycotina</taxon>
        <taxon>Saccharomycetes</taxon>
        <taxon>Phaffomycetales</taxon>
        <taxon>Wickerhamomycetaceae</taxon>
        <taxon>Wickerhamomyces</taxon>
    </lineage>
</organism>
<dbReference type="GO" id="GO:0007007">
    <property type="term" value="P:inner mitochondrial membrane organization"/>
    <property type="evidence" value="ECO:0007669"/>
    <property type="project" value="TreeGrafter"/>
</dbReference>
<gene>
    <name evidence="7" type="ORF">BN7_5408</name>
</gene>
<evidence type="ECO:0000256" key="1">
    <source>
        <dbReference type="ARBA" id="ARBA00004173"/>
    </source>
</evidence>